<evidence type="ECO:0000313" key="1">
    <source>
        <dbReference type="EMBL" id="CAB4362891.1"/>
    </source>
</evidence>
<dbReference type="EMBL" id="CAEZYF010000003">
    <property type="protein sequence ID" value="CAB4711104.1"/>
    <property type="molecule type" value="Genomic_DNA"/>
</dbReference>
<evidence type="ECO:0000313" key="3">
    <source>
        <dbReference type="EMBL" id="CAB4809896.1"/>
    </source>
</evidence>
<dbReference type="CDD" id="cd00865">
    <property type="entry name" value="PEBP_bact_arch"/>
    <property type="match status" value="1"/>
</dbReference>
<dbReference type="Pfam" id="PF01161">
    <property type="entry name" value="PBP"/>
    <property type="match status" value="1"/>
</dbReference>
<dbReference type="Gene3D" id="3.90.280.10">
    <property type="entry name" value="PEBP-like"/>
    <property type="match status" value="1"/>
</dbReference>
<dbReference type="InterPro" id="IPR005247">
    <property type="entry name" value="YbhB_YbcL/LppC-like"/>
</dbReference>
<dbReference type="SUPFAM" id="SSF49777">
    <property type="entry name" value="PEBP-like"/>
    <property type="match status" value="1"/>
</dbReference>
<protein>
    <submittedName>
        <fullName evidence="6">Unannotated protein</fullName>
    </submittedName>
</protein>
<dbReference type="EMBL" id="CAFAAV010000035">
    <property type="protein sequence ID" value="CAB4809896.1"/>
    <property type="molecule type" value="Genomic_DNA"/>
</dbReference>
<organism evidence="6">
    <name type="scientific">freshwater metagenome</name>
    <dbReference type="NCBI Taxonomy" id="449393"/>
    <lineage>
        <taxon>unclassified sequences</taxon>
        <taxon>metagenomes</taxon>
        <taxon>ecological metagenomes</taxon>
    </lineage>
</organism>
<dbReference type="PANTHER" id="PTHR30289:SF1">
    <property type="entry name" value="PEBP (PHOSPHATIDYLETHANOLAMINE-BINDING PROTEIN) FAMILY PROTEIN"/>
    <property type="match status" value="1"/>
</dbReference>
<name>A0A6J7QNN7_9ZZZZ</name>
<reference evidence="6" key="1">
    <citation type="submission" date="2020-05" db="EMBL/GenBank/DDBJ databases">
        <authorList>
            <person name="Chiriac C."/>
            <person name="Salcher M."/>
            <person name="Ghai R."/>
            <person name="Kavagutti S V."/>
        </authorList>
    </citation>
    <scope>NUCLEOTIDE SEQUENCE</scope>
</reference>
<sequence length="190" mass="19532">MIRRWWCGLAVALVAGCSSAGPSSASPITASPTTAPSAFLLTSPVMQQDGTLPIEFTCDGSSSTPPLAWSGAPAGTVGYAVVMHHVPGPGDTHWYWVVYGMDATIEHLDAGAVPSATVGTNSVNGRTEYAPPCSKGPGTKVYTFTVYALSAQPTLGDPSTVTRAVLLDALNGLVLSSATLDVTYDRTGLT</sequence>
<dbReference type="PROSITE" id="PS51257">
    <property type="entry name" value="PROKAR_LIPOPROTEIN"/>
    <property type="match status" value="1"/>
</dbReference>
<dbReference type="PANTHER" id="PTHR30289">
    <property type="entry name" value="UNCHARACTERIZED PROTEIN YBCL-RELATED"/>
    <property type="match status" value="1"/>
</dbReference>
<gene>
    <name evidence="2" type="ORF">UFOPK2656_00680</name>
    <name evidence="3" type="ORF">UFOPK3099_00659</name>
    <name evidence="4" type="ORF">UFOPK3267_01484</name>
    <name evidence="5" type="ORF">UFOPK3651_00718</name>
    <name evidence="6" type="ORF">UFOPK3931_03218</name>
    <name evidence="1" type="ORF">UFOPK4189_00678</name>
</gene>
<evidence type="ECO:0000313" key="4">
    <source>
        <dbReference type="EMBL" id="CAB4851329.1"/>
    </source>
</evidence>
<dbReference type="AlphaFoldDB" id="A0A6J7QNN7"/>
<dbReference type="InterPro" id="IPR036610">
    <property type="entry name" value="PEBP-like_sf"/>
</dbReference>
<accession>A0A6J7QNN7</accession>
<dbReference type="EMBL" id="CAESGF010000003">
    <property type="protein sequence ID" value="CAB4362891.1"/>
    <property type="molecule type" value="Genomic_DNA"/>
</dbReference>
<dbReference type="EMBL" id="CAFBMT010000003">
    <property type="protein sequence ID" value="CAB4918841.1"/>
    <property type="molecule type" value="Genomic_DNA"/>
</dbReference>
<proteinExistence type="predicted"/>
<evidence type="ECO:0000313" key="6">
    <source>
        <dbReference type="EMBL" id="CAB5018565.1"/>
    </source>
</evidence>
<evidence type="ECO:0000313" key="2">
    <source>
        <dbReference type="EMBL" id="CAB4711104.1"/>
    </source>
</evidence>
<dbReference type="EMBL" id="CAFBIY010000077">
    <property type="protein sequence ID" value="CAB4851329.1"/>
    <property type="molecule type" value="Genomic_DNA"/>
</dbReference>
<dbReference type="InterPro" id="IPR008914">
    <property type="entry name" value="PEBP"/>
</dbReference>
<dbReference type="EMBL" id="CAFBOL010000150">
    <property type="protein sequence ID" value="CAB5018565.1"/>
    <property type="molecule type" value="Genomic_DNA"/>
</dbReference>
<evidence type="ECO:0000313" key="5">
    <source>
        <dbReference type="EMBL" id="CAB4918841.1"/>
    </source>
</evidence>